<dbReference type="InterPro" id="IPR011989">
    <property type="entry name" value="ARM-like"/>
</dbReference>
<sequence length="106" mass="12370">MEHLTYKDNKNLIDYICDNFLSLSKGKYESFVVENLIKANNDNEIKLKIEQAILDNISEMIKNIYSVYVFRTYSKQLNNSAKPINHLFETGFEINSSMPSRTLVRV</sequence>
<evidence type="ECO:0000313" key="1">
    <source>
        <dbReference type="EMBL" id="MES1923507.1"/>
    </source>
</evidence>
<accession>A0ABV2AV25</accession>
<dbReference type="Gene3D" id="1.25.10.10">
    <property type="entry name" value="Leucine-rich Repeat Variant"/>
    <property type="match status" value="1"/>
</dbReference>
<evidence type="ECO:0000313" key="2">
    <source>
        <dbReference type="Proteomes" id="UP001439008"/>
    </source>
</evidence>
<name>A0ABV2AV25_9EUKA</name>
<dbReference type="Proteomes" id="UP001439008">
    <property type="component" value="Unassembled WGS sequence"/>
</dbReference>
<reference evidence="1 2" key="1">
    <citation type="journal article" date="2024" name="BMC Biol.">
        <title>Comparative genomics of Ascetosporea gives new insight into the evolutionary basis for animal parasitism in Rhizaria.</title>
        <authorList>
            <person name="Hiltunen Thoren M."/>
            <person name="Onut-Brannstrom I."/>
            <person name="Alfjorden A."/>
            <person name="Peckova H."/>
            <person name="Swords F."/>
            <person name="Hooper C."/>
            <person name="Holzer A.S."/>
            <person name="Bass D."/>
            <person name="Burki F."/>
        </authorList>
    </citation>
    <scope>NUCLEOTIDE SEQUENCE [LARGE SCALE GENOMIC DNA]</scope>
    <source>
        <strain evidence="1">20-A016</strain>
    </source>
</reference>
<comment type="caution">
    <text evidence="1">The sequence shown here is derived from an EMBL/GenBank/DDBJ whole genome shotgun (WGS) entry which is preliminary data.</text>
</comment>
<dbReference type="EMBL" id="JBDODL010006539">
    <property type="protein sequence ID" value="MES1923507.1"/>
    <property type="molecule type" value="Genomic_DNA"/>
</dbReference>
<dbReference type="InterPro" id="IPR016024">
    <property type="entry name" value="ARM-type_fold"/>
</dbReference>
<proteinExistence type="predicted"/>
<dbReference type="SUPFAM" id="SSF48371">
    <property type="entry name" value="ARM repeat"/>
    <property type="match status" value="1"/>
</dbReference>
<keyword evidence="2" id="KW-1185">Reference proteome</keyword>
<gene>
    <name evidence="1" type="ORF">MHBO_005088</name>
</gene>
<protein>
    <submittedName>
        <fullName evidence="1">Uncharacterized protein</fullName>
    </submittedName>
</protein>
<organism evidence="1 2">
    <name type="scientific">Bonamia ostreae</name>
    <dbReference type="NCBI Taxonomy" id="126728"/>
    <lineage>
        <taxon>Eukaryota</taxon>
        <taxon>Sar</taxon>
        <taxon>Rhizaria</taxon>
        <taxon>Endomyxa</taxon>
        <taxon>Ascetosporea</taxon>
        <taxon>Haplosporida</taxon>
        <taxon>Bonamia</taxon>
    </lineage>
</organism>